<name>A0A381UTH6_9ZZZZ</name>
<dbReference type="GO" id="GO:0005737">
    <property type="term" value="C:cytoplasm"/>
    <property type="evidence" value="ECO:0007669"/>
    <property type="project" value="TreeGrafter"/>
</dbReference>
<accession>A0A381UTH6</accession>
<evidence type="ECO:0008006" key="2">
    <source>
        <dbReference type="Google" id="ProtNLM"/>
    </source>
</evidence>
<dbReference type="PANTHER" id="PTHR30143:SF0">
    <property type="entry name" value="2-KETO-4-PENTENOATE HYDRATASE"/>
    <property type="match status" value="1"/>
</dbReference>
<proteinExistence type="predicted"/>
<dbReference type="Gene3D" id="3.90.850.10">
    <property type="entry name" value="Fumarylacetoacetase-like, C-terminal domain"/>
    <property type="match status" value="1"/>
</dbReference>
<dbReference type="EMBL" id="UINC01006962">
    <property type="protein sequence ID" value="SVA30657.1"/>
    <property type="molecule type" value="Genomic_DNA"/>
</dbReference>
<reference evidence="1" key="1">
    <citation type="submission" date="2018-05" db="EMBL/GenBank/DDBJ databases">
        <authorList>
            <person name="Lanie J.A."/>
            <person name="Ng W.-L."/>
            <person name="Kazmierczak K.M."/>
            <person name="Andrzejewski T.M."/>
            <person name="Davidsen T.M."/>
            <person name="Wayne K.J."/>
            <person name="Tettelin H."/>
            <person name="Glass J.I."/>
            <person name="Rusch D."/>
            <person name="Podicherti R."/>
            <person name="Tsui H.-C.T."/>
            <person name="Winkler M.E."/>
        </authorList>
    </citation>
    <scope>NUCLEOTIDE SEQUENCE</scope>
</reference>
<feature type="non-terminal residue" evidence="1">
    <location>
        <position position="1"/>
    </location>
</feature>
<dbReference type="SUPFAM" id="SSF56529">
    <property type="entry name" value="FAH"/>
    <property type="match status" value="1"/>
</dbReference>
<dbReference type="AlphaFoldDB" id="A0A381UTH6"/>
<evidence type="ECO:0000313" key="1">
    <source>
        <dbReference type="EMBL" id="SVA30657.1"/>
    </source>
</evidence>
<dbReference type="PANTHER" id="PTHR30143">
    <property type="entry name" value="ACID HYDRATASE"/>
    <property type="match status" value="1"/>
</dbReference>
<dbReference type="InterPro" id="IPR036663">
    <property type="entry name" value="Fumarylacetoacetase_C_sf"/>
</dbReference>
<sequence length="269" mass="29856">VGSYWVGVFEKLDLLANKFTQTFYERNWSGELVPPVSQISIEDAYTVQDLVTEKRVQRGEEVVGYKVGCTSEAIRSQFRLNEPVSGRLFNPHVHEEGTELNWKNYVNCAIEPEMVLTIGADLYGTNLPHQQLIDSIESVSVGIELHNFRFWFTPPTSQELICSGGFHAGLIVGENKVSPKQLSFEYELFSVRKNGELITEAPASEIMGGPIHSLRWLVDSLTNRSSCLKKGSLVIPGSPVGLTCIVENSELSVEIAGVGVLVSHFKDRV</sequence>
<gene>
    <name evidence="1" type="ORF">METZ01_LOCUS83511</name>
</gene>
<protein>
    <recommendedName>
        <fullName evidence="2">Fumarylacetoacetase-like C-terminal domain-containing protein</fullName>
    </recommendedName>
</protein>
<dbReference type="GO" id="GO:0008684">
    <property type="term" value="F:2-oxopent-4-enoate hydratase activity"/>
    <property type="evidence" value="ECO:0007669"/>
    <property type="project" value="TreeGrafter"/>
</dbReference>
<dbReference type="InterPro" id="IPR050772">
    <property type="entry name" value="Hydratase-Decarb/MhpD_sf"/>
</dbReference>
<organism evidence="1">
    <name type="scientific">marine metagenome</name>
    <dbReference type="NCBI Taxonomy" id="408172"/>
    <lineage>
        <taxon>unclassified sequences</taxon>
        <taxon>metagenomes</taxon>
        <taxon>ecological metagenomes</taxon>
    </lineage>
</organism>